<sequence length="355" mass="38323">MREYGFEDLTLDHVKFYVSDAEGAAASLSAAYGLGIAPTSGKPDEDVGGARSALVGVDGIRLVLTEAVEDDHPARAFVEAHGDGVSDVAIAVDDVHRTFAEAVRGGARVIARPAEAHGVVTAAIGGFGDVIHTLVQRPHGLKPGPLPDPAAGGDGTGLHRIDHFAVCVEAGQLQPTVGFYQRALGFDMTFEERITVGRQAMNSMVVQSPDRTITFTILEPDRSRASGQIDDFLKNHGGPGVQHIAFTSDDIVTSIERLRDRGVEFLSTPASYYEILPGRIEHPDHAVPDLRRLDILVDADHGGQLFQIFARSTHPRRTYFFEIIERQGARTFGSGNIKALYEAVELESERAPELP</sequence>
<dbReference type="GO" id="GO:0046872">
    <property type="term" value="F:metal ion binding"/>
    <property type="evidence" value="ECO:0007669"/>
    <property type="project" value="UniProtKB-KW"/>
</dbReference>
<keyword evidence="3" id="KW-0677">Repeat</keyword>
<dbReference type="RefSeq" id="WP_106322345.1">
    <property type="nucleotide sequence ID" value="NZ_BOMO01000051.1"/>
</dbReference>
<dbReference type="GO" id="GO:0006572">
    <property type="term" value="P:L-tyrosine catabolic process"/>
    <property type="evidence" value="ECO:0007669"/>
    <property type="project" value="TreeGrafter"/>
</dbReference>
<dbReference type="Pfam" id="PF13669">
    <property type="entry name" value="Glyoxalase_4"/>
    <property type="match status" value="1"/>
</dbReference>
<dbReference type="InterPro" id="IPR029068">
    <property type="entry name" value="Glyas_Bleomycin-R_OHBP_Dase"/>
</dbReference>
<dbReference type="NCBIfam" id="TIGR01263">
    <property type="entry name" value="4HPPD"/>
    <property type="match status" value="1"/>
</dbReference>
<name>A0A2T0K9E9_9ACTN</name>
<dbReference type="Gene3D" id="3.10.180.10">
    <property type="entry name" value="2,3-Dihydroxybiphenyl 1,2-Dioxygenase, domain 1"/>
    <property type="match status" value="2"/>
</dbReference>
<dbReference type="CDD" id="cd07250">
    <property type="entry name" value="HPPD_C_like"/>
    <property type="match status" value="1"/>
</dbReference>
<dbReference type="CDD" id="cd08342">
    <property type="entry name" value="HPPD_N_like"/>
    <property type="match status" value="1"/>
</dbReference>
<feature type="domain" description="VOC" evidence="6">
    <location>
        <begin position="160"/>
        <end position="311"/>
    </location>
</feature>
<dbReference type="OrthoDB" id="9780241at2"/>
<dbReference type="Proteomes" id="UP000239415">
    <property type="component" value="Unassembled WGS sequence"/>
</dbReference>
<feature type="binding site" evidence="5">
    <location>
        <position position="163"/>
    </location>
    <ligand>
        <name>Fe cation</name>
        <dbReference type="ChEBI" id="CHEBI:24875"/>
    </ligand>
</feature>
<keyword evidence="8" id="KW-1185">Reference proteome</keyword>
<dbReference type="InterPro" id="IPR041735">
    <property type="entry name" value="4OHPhenylPyrv_dOase_C"/>
</dbReference>
<dbReference type="PANTHER" id="PTHR11959">
    <property type="entry name" value="4-HYDROXYPHENYLPYRUVATE DIOXYGENASE"/>
    <property type="match status" value="1"/>
</dbReference>
<dbReference type="InterPro" id="IPR005956">
    <property type="entry name" value="4OHPhenylPyrv_dOase"/>
</dbReference>
<feature type="binding site" evidence="5">
    <location>
        <position position="243"/>
    </location>
    <ligand>
        <name>Fe cation</name>
        <dbReference type="ChEBI" id="CHEBI:24875"/>
    </ligand>
</feature>
<evidence type="ECO:0000256" key="5">
    <source>
        <dbReference type="PIRSR" id="PIRSR009283-1"/>
    </source>
</evidence>
<keyword evidence="4 5" id="KW-0408">Iron</keyword>
<reference evidence="7 8" key="1">
    <citation type="submission" date="2018-03" db="EMBL/GenBank/DDBJ databases">
        <title>Genomic Encyclopedia of Archaeal and Bacterial Type Strains, Phase II (KMG-II): from individual species to whole genera.</title>
        <authorList>
            <person name="Goeker M."/>
        </authorList>
    </citation>
    <scope>NUCLEOTIDE SEQUENCE [LARGE SCALE GENOMIC DNA]</scope>
    <source>
        <strain evidence="7 8">DSM 43146</strain>
    </source>
</reference>
<dbReference type="Pfam" id="PF00903">
    <property type="entry name" value="Glyoxalase"/>
    <property type="match status" value="1"/>
</dbReference>
<organism evidence="7 8">
    <name type="scientific">Actinoplanes italicus</name>
    <dbReference type="NCBI Taxonomy" id="113567"/>
    <lineage>
        <taxon>Bacteria</taxon>
        <taxon>Bacillati</taxon>
        <taxon>Actinomycetota</taxon>
        <taxon>Actinomycetes</taxon>
        <taxon>Micromonosporales</taxon>
        <taxon>Micromonosporaceae</taxon>
        <taxon>Actinoplanes</taxon>
    </lineage>
</organism>
<comment type="caution">
    <text evidence="7">The sequence shown here is derived from an EMBL/GenBank/DDBJ whole genome shotgun (WGS) entry which is preliminary data.</text>
</comment>
<feature type="binding site" evidence="5">
    <location>
        <position position="322"/>
    </location>
    <ligand>
        <name>Fe cation</name>
        <dbReference type="ChEBI" id="CHEBI:24875"/>
    </ligand>
</feature>
<proteinExistence type="inferred from homology"/>
<evidence type="ECO:0000256" key="2">
    <source>
        <dbReference type="ARBA" id="ARBA00022723"/>
    </source>
</evidence>
<evidence type="ECO:0000313" key="8">
    <source>
        <dbReference type="Proteomes" id="UP000239415"/>
    </source>
</evidence>
<comment type="similarity">
    <text evidence="1">Belongs to the 4HPPD family.</text>
</comment>
<gene>
    <name evidence="7" type="ORF">CLV67_110168</name>
</gene>
<feature type="domain" description="VOC" evidence="6">
    <location>
        <begin position="10"/>
        <end position="137"/>
    </location>
</feature>
<dbReference type="GO" id="GO:0003868">
    <property type="term" value="F:4-hydroxyphenylpyruvate dioxygenase activity"/>
    <property type="evidence" value="ECO:0007669"/>
    <property type="project" value="InterPro"/>
</dbReference>
<dbReference type="InterPro" id="IPR037523">
    <property type="entry name" value="VOC_core"/>
</dbReference>
<dbReference type="SUPFAM" id="SSF54593">
    <property type="entry name" value="Glyoxalase/Bleomycin resistance protein/Dihydroxybiphenyl dioxygenase"/>
    <property type="match status" value="1"/>
</dbReference>
<dbReference type="PROSITE" id="PS51819">
    <property type="entry name" value="VOC"/>
    <property type="match status" value="2"/>
</dbReference>
<keyword evidence="2 5" id="KW-0479">Metal-binding</keyword>
<evidence type="ECO:0000256" key="1">
    <source>
        <dbReference type="ARBA" id="ARBA00005877"/>
    </source>
</evidence>
<dbReference type="EMBL" id="PVMZ01000010">
    <property type="protein sequence ID" value="PRX19416.1"/>
    <property type="molecule type" value="Genomic_DNA"/>
</dbReference>
<evidence type="ECO:0000313" key="7">
    <source>
        <dbReference type="EMBL" id="PRX19416.1"/>
    </source>
</evidence>
<evidence type="ECO:0000256" key="4">
    <source>
        <dbReference type="ARBA" id="ARBA00023004"/>
    </source>
</evidence>
<dbReference type="InterPro" id="IPR004360">
    <property type="entry name" value="Glyas_Fos-R_dOase_dom"/>
</dbReference>
<dbReference type="PANTHER" id="PTHR11959:SF1">
    <property type="entry name" value="4-HYDROXYPHENYLPYRUVATE DIOXYGENASE"/>
    <property type="match status" value="1"/>
</dbReference>
<dbReference type="PIRSF" id="PIRSF009283">
    <property type="entry name" value="HPP_dOase"/>
    <property type="match status" value="1"/>
</dbReference>
<protein>
    <submittedName>
        <fullName evidence="7">4-hydroxymandelate synthase</fullName>
    </submittedName>
</protein>
<evidence type="ECO:0000256" key="3">
    <source>
        <dbReference type="ARBA" id="ARBA00022737"/>
    </source>
</evidence>
<dbReference type="AlphaFoldDB" id="A0A2T0K9E9"/>
<evidence type="ECO:0000259" key="6">
    <source>
        <dbReference type="PROSITE" id="PS51819"/>
    </source>
</evidence>
<dbReference type="InterPro" id="IPR041736">
    <property type="entry name" value="4OHPhenylPyrv_dOase_N"/>
</dbReference>
<accession>A0A2T0K9E9</accession>
<comment type="cofactor">
    <cofactor evidence="5">
        <name>Fe cation</name>
        <dbReference type="ChEBI" id="CHEBI:24875"/>
    </cofactor>
    <text evidence="5">Binds 1 Fe cation per subunit.</text>
</comment>